<dbReference type="AlphaFoldDB" id="A0A9W8W3J4"/>
<dbReference type="OrthoDB" id="10308052at2759"/>
<organism evidence="2 3">
    <name type="scientific">Fusarium piperis</name>
    <dbReference type="NCBI Taxonomy" id="1435070"/>
    <lineage>
        <taxon>Eukaryota</taxon>
        <taxon>Fungi</taxon>
        <taxon>Dikarya</taxon>
        <taxon>Ascomycota</taxon>
        <taxon>Pezizomycotina</taxon>
        <taxon>Sordariomycetes</taxon>
        <taxon>Hypocreomycetidae</taxon>
        <taxon>Hypocreales</taxon>
        <taxon>Nectriaceae</taxon>
        <taxon>Fusarium</taxon>
        <taxon>Fusarium solani species complex</taxon>
    </lineage>
</organism>
<sequence>MSGYTPAVAGILPEFRAVLLALPAEYWDSVVTFWVKVRQEIRVLENAGRSSFVPNAPPTRPPSSASVARERRQLIDNTIADAITKEEPSNSALTVLSRLPTAWIRARVQAYPKTTNSLGCWLHTSQPAHKEYVKDNMRNTAHPHTKQSLGIQPYVHQVALAGKDGGSFEILLCGRGGTHELLQSQSFGG</sequence>
<comment type="caution">
    <text evidence="2">The sequence shown here is derived from an EMBL/GenBank/DDBJ whole genome shotgun (WGS) entry which is preliminary data.</text>
</comment>
<dbReference type="EMBL" id="JAPEUR010000758">
    <property type="protein sequence ID" value="KAJ4307462.1"/>
    <property type="molecule type" value="Genomic_DNA"/>
</dbReference>
<evidence type="ECO:0000256" key="1">
    <source>
        <dbReference type="SAM" id="MobiDB-lite"/>
    </source>
</evidence>
<accession>A0A9W8W3J4</accession>
<gene>
    <name evidence="2" type="ORF">N0V84_012716</name>
</gene>
<dbReference type="Proteomes" id="UP001140502">
    <property type="component" value="Unassembled WGS sequence"/>
</dbReference>
<proteinExistence type="predicted"/>
<evidence type="ECO:0000313" key="3">
    <source>
        <dbReference type="Proteomes" id="UP001140502"/>
    </source>
</evidence>
<feature type="region of interest" description="Disordered" evidence="1">
    <location>
        <begin position="50"/>
        <end position="69"/>
    </location>
</feature>
<protein>
    <submittedName>
        <fullName evidence="2">Uncharacterized protein</fullName>
    </submittedName>
</protein>
<reference evidence="2" key="1">
    <citation type="submission" date="2022-10" db="EMBL/GenBank/DDBJ databases">
        <title>Tapping the CABI collections for fungal endophytes: first genome assemblies for Collariella, Neodidymelliopsis, Ascochyta clinopodiicola, Didymella pomorum, Didymosphaeria variabile, Neocosmospora piperis and Neocucurbitaria cava.</title>
        <authorList>
            <person name="Hill R."/>
        </authorList>
    </citation>
    <scope>NUCLEOTIDE SEQUENCE</scope>
    <source>
        <strain evidence="2">IMI 366586</strain>
    </source>
</reference>
<name>A0A9W8W3J4_9HYPO</name>
<keyword evidence="3" id="KW-1185">Reference proteome</keyword>
<evidence type="ECO:0000313" key="2">
    <source>
        <dbReference type="EMBL" id="KAJ4307462.1"/>
    </source>
</evidence>